<organism evidence="2 3">
    <name type="scientific">Lophiotrema nucula</name>
    <dbReference type="NCBI Taxonomy" id="690887"/>
    <lineage>
        <taxon>Eukaryota</taxon>
        <taxon>Fungi</taxon>
        <taxon>Dikarya</taxon>
        <taxon>Ascomycota</taxon>
        <taxon>Pezizomycotina</taxon>
        <taxon>Dothideomycetes</taxon>
        <taxon>Pleosporomycetidae</taxon>
        <taxon>Pleosporales</taxon>
        <taxon>Lophiotremataceae</taxon>
        <taxon>Lophiotrema</taxon>
    </lineage>
</organism>
<evidence type="ECO:0000256" key="1">
    <source>
        <dbReference type="SAM" id="MobiDB-lite"/>
    </source>
</evidence>
<reference evidence="2" key="1">
    <citation type="journal article" date="2020" name="Stud. Mycol.">
        <title>101 Dothideomycetes genomes: a test case for predicting lifestyles and emergence of pathogens.</title>
        <authorList>
            <person name="Haridas S."/>
            <person name="Albert R."/>
            <person name="Binder M."/>
            <person name="Bloem J."/>
            <person name="Labutti K."/>
            <person name="Salamov A."/>
            <person name="Andreopoulos B."/>
            <person name="Baker S."/>
            <person name="Barry K."/>
            <person name="Bills G."/>
            <person name="Bluhm B."/>
            <person name="Cannon C."/>
            <person name="Castanera R."/>
            <person name="Culley D."/>
            <person name="Daum C."/>
            <person name="Ezra D."/>
            <person name="Gonzalez J."/>
            <person name="Henrissat B."/>
            <person name="Kuo A."/>
            <person name="Liang C."/>
            <person name="Lipzen A."/>
            <person name="Lutzoni F."/>
            <person name="Magnuson J."/>
            <person name="Mondo S."/>
            <person name="Nolan M."/>
            <person name="Ohm R."/>
            <person name="Pangilinan J."/>
            <person name="Park H.-J."/>
            <person name="Ramirez L."/>
            <person name="Alfaro M."/>
            <person name="Sun H."/>
            <person name="Tritt A."/>
            <person name="Yoshinaga Y."/>
            <person name="Zwiers L.-H."/>
            <person name="Turgeon B."/>
            <person name="Goodwin S."/>
            <person name="Spatafora J."/>
            <person name="Crous P."/>
            <person name="Grigoriev I."/>
        </authorList>
    </citation>
    <scope>NUCLEOTIDE SEQUENCE</scope>
    <source>
        <strain evidence="2">CBS 627.86</strain>
    </source>
</reference>
<gene>
    <name evidence="2" type="ORF">BDV96DRAFT_641707</name>
</gene>
<dbReference type="Proteomes" id="UP000799770">
    <property type="component" value="Unassembled WGS sequence"/>
</dbReference>
<keyword evidence="3" id="KW-1185">Reference proteome</keyword>
<feature type="compositionally biased region" description="Basic and acidic residues" evidence="1">
    <location>
        <begin position="129"/>
        <end position="148"/>
    </location>
</feature>
<proteinExistence type="predicted"/>
<sequence>MSAAKTSNILIRSRLTATEFDDIQNSVTNQAGLISVIIYGSRPPDQPHRYREAPPPHGAAWSLIHLITAMNNLLRQRIVCIGLLVVIERLAAGIGRALDKHGAISKDWHIVEHVSMGGRSECLSTGPKTWEESMERRGGETADLDSSRRPYAIATPLDRPNE</sequence>
<dbReference type="EMBL" id="ML977314">
    <property type="protein sequence ID" value="KAF2119828.1"/>
    <property type="molecule type" value="Genomic_DNA"/>
</dbReference>
<evidence type="ECO:0000313" key="3">
    <source>
        <dbReference type="Proteomes" id="UP000799770"/>
    </source>
</evidence>
<evidence type="ECO:0000313" key="2">
    <source>
        <dbReference type="EMBL" id="KAF2119828.1"/>
    </source>
</evidence>
<dbReference type="AlphaFoldDB" id="A0A6A5ZMY5"/>
<accession>A0A6A5ZMY5</accession>
<feature type="region of interest" description="Disordered" evidence="1">
    <location>
        <begin position="122"/>
        <end position="162"/>
    </location>
</feature>
<name>A0A6A5ZMY5_9PLEO</name>
<protein>
    <submittedName>
        <fullName evidence="2">Uncharacterized protein</fullName>
    </submittedName>
</protein>